<name>A0AB39XI43_9BRAD</name>
<evidence type="ECO:0000313" key="1">
    <source>
        <dbReference type="EMBL" id="XDV57149.1"/>
    </source>
</evidence>
<accession>A0AB39XI43</accession>
<organism evidence="1">
    <name type="scientific">Bradyrhizobium sp. LLZ17</name>
    <dbReference type="NCBI Taxonomy" id="3239388"/>
    <lineage>
        <taxon>Bacteria</taxon>
        <taxon>Pseudomonadati</taxon>
        <taxon>Pseudomonadota</taxon>
        <taxon>Alphaproteobacteria</taxon>
        <taxon>Hyphomicrobiales</taxon>
        <taxon>Nitrobacteraceae</taxon>
        <taxon>Bradyrhizobium</taxon>
    </lineage>
</organism>
<sequence>MLLISLIGAATAEGGGIYALGSFVRAARLIIDIPYASNAELAGRGAGLSVRPAHRRAVSSDAGPP</sequence>
<protein>
    <submittedName>
        <fullName evidence="1">Uncharacterized protein</fullName>
    </submittedName>
</protein>
<dbReference type="EMBL" id="CP165734">
    <property type="protein sequence ID" value="XDV57149.1"/>
    <property type="molecule type" value="Genomic_DNA"/>
</dbReference>
<gene>
    <name evidence="1" type="ORF">AB8Z38_32015</name>
</gene>
<reference evidence="1" key="1">
    <citation type="submission" date="2024-08" db="EMBL/GenBank/DDBJ databases">
        <authorList>
            <person name="Chaddad Z."/>
            <person name="Lamrabet M."/>
            <person name="Bouhnik O."/>
            <person name="Alami S."/>
            <person name="Wipf D."/>
            <person name="Courty P.E."/>
            <person name="Missbah El Idrissi M."/>
        </authorList>
    </citation>
    <scope>NUCLEOTIDE SEQUENCE</scope>
    <source>
        <strain evidence="1">LLZ17</strain>
    </source>
</reference>
<proteinExistence type="predicted"/>
<dbReference type="AlphaFoldDB" id="A0AB39XI43"/>
<dbReference type="RefSeq" id="WP_369721580.1">
    <property type="nucleotide sequence ID" value="NZ_CP165734.1"/>
</dbReference>